<dbReference type="Proteomes" id="UP000799536">
    <property type="component" value="Unassembled WGS sequence"/>
</dbReference>
<dbReference type="InterPro" id="IPR028160">
    <property type="entry name" value="Slx9-like"/>
</dbReference>
<evidence type="ECO:0000256" key="4">
    <source>
        <dbReference type="ARBA" id="ARBA00023242"/>
    </source>
</evidence>
<gene>
    <name evidence="6" type="ORF">GQ43DRAFT_400335</name>
</gene>
<evidence type="ECO:0000313" key="6">
    <source>
        <dbReference type="EMBL" id="KAF2198698.1"/>
    </source>
</evidence>
<comment type="similarity">
    <text evidence="2">Belongs to the SLX9 family.</text>
</comment>
<evidence type="ECO:0000256" key="1">
    <source>
        <dbReference type="ARBA" id="ARBA00004604"/>
    </source>
</evidence>
<name>A0A9P4MT50_9PLEO</name>
<evidence type="ECO:0000256" key="3">
    <source>
        <dbReference type="ARBA" id="ARBA00021321"/>
    </source>
</evidence>
<comment type="caution">
    <text evidence="6">The sequence shown here is derived from an EMBL/GenBank/DDBJ whole genome shotgun (WGS) entry which is preliminary data.</text>
</comment>
<evidence type="ECO:0000313" key="7">
    <source>
        <dbReference type="Proteomes" id="UP000799536"/>
    </source>
</evidence>
<keyword evidence="4" id="KW-0539">Nucleus</keyword>
<evidence type="ECO:0000256" key="5">
    <source>
        <dbReference type="SAM" id="MobiDB-lite"/>
    </source>
</evidence>
<feature type="region of interest" description="Disordered" evidence="5">
    <location>
        <begin position="1"/>
        <end position="52"/>
    </location>
</feature>
<dbReference type="EMBL" id="ML994124">
    <property type="protein sequence ID" value="KAF2198698.1"/>
    <property type="molecule type" value="Genomic_DNA"/>
</dbReference>
<sequence length="173" mass="19057">MAPIQKKRVTARSKAARAVNPLKPQATTSSATGVTDSALHSTKRDKRTMKHSAFVNKVEKSNTKTTKRRRPNKQLAANLESLADALPDLDFDDEAKSEVVVGQATITRKSLKSRPGAMKKKEKLEKAEKDRFNQNLAQMAVANTGTTSIADRWVALKNHVQSTAEKKAEFVKS</sequence>
<dbReference type="GO" id="GO:0030688">
    <property type="term" value="C:preribosome, small subunit precursor"/>
    <property type="evidence" value="ECO:0007669"/>
    <property type="project" value="InterPro"/>
</dbReference>
<keyword evidence="7" id="KW-1185">Reference proteome</keyword>
<feature type="compositionally biased region" description="Polar residues" evidence="5">
    <location>
        <begin position="25"/>
        <end position="40"/>
    </location>
</feature>
<dbReference type="Pfam" id="PF15341">
    <property type="entry name" value="SLX9"/>
    <property type="match status" value="1"/>
</dbReference>
<dbReference type="OrthoDB" id="5429132at2759"/>
<evidence type="ECO:0000256" key="2">
    <source>
        <dbReference type="ARBA" id="ARBA00011022"/>
    </source>
</evidence>
<dbReference type="GO" id="GO:0000462">
    <property type="term" value="P:maturation of SSU-rRNA from tricistronic rRNA transcript (SSU-rRNA, 5.8S rRNA, LSU-rRNA)"/>
    <property type="evidence" value="ECO:0007669"/>
    <property type="project" value="InterPro"/>
</dbReference>
<dbReference type="GO" id="GO:0030686">
    <property type="term" value="C:90S preribosome"/>
    <property type="evidence" value="ECO:0007669"/>
    <property type="project" value="InterPro"/>
</dbReference>
<dbReference type="AlphaFoldDB" id="A0A9P4MT50"/>
<feature type="compositionally biased region" description="Basic residues" evidence="5">
    <location>
        <begin position="1"/>
        <end position="15"/>
    </location>
</feature>
<comment type="subcellular location">
    <subcellularLocation>
        <location evidence="1">Nucleus</location>
        <location evidence="1">Nucleolus</location>
    </subcellularLocation>
</comment>
<accession>A0A9P4MT50</accession>
<organism evidence="6 7">
    <name type="scientific">Delitschia confertaspora ATCC 74209</name>
    <dbReference type="NCBI Taxonomy" id="1513339"/>
    <lineage>
        <taxon>Eukaryota</taxon>
        <taxon>Fungi</taxon>
        <taxon>Dikarya</taxon>
        <taxon>Ascomycota</taxon>
        <taxon>Pezizomycotina</taxon>
        <taxon>Dothideomycetes</taxon>
        <taxon>Pleosporomycetidae</taxon>
        <taxon>Pleosporales</taxon>
        <taxon>Delitschiaceae</taxon>
        <taxon>Delitschia</taxon>
    </lineage>
</organism>
<dbReference type="GO" id="GO:0005730">
    <property type="term" value="C:nucleolus"/>
    <property type="evidence" value="ECO:0007669"/>
    <property type="project" value="UniProtKB-SubCell"/>
</dbReference>
<proteinExistence type="inferred from homology"/>
<feature type="compositionally biased region" description="Basic residues" evidence="5">
    <location>
        <begin position="41"/>
        <end position="50"/>
    </location>
</feature>
<reference evidence="6" key="1">
    <citation type="journal article" date="2020" name="Stud. Mycol.">
        <title>101 Dothideomycetes genomes: a test case for predicting lifestyles and emergence of pathogens.</title>
        <authorList>
            <person name="Haridas S."/>
            <person name="Albert R."/>
            <person name="Binder M."/>
            <person name="Bloem J."/>
            <person name="Labutti K."/>
            <person name="Salamov A."/>
            <person name="Andreopoulos B."/>
            <person name="Baker S."/>
            <person name="Barry K."/>
            <person name="Bills G."/>
            <person name="Bluhm B."/>
            <person name="Cannon C."/>
            <person name="Castanera R."/>
            <person name="Culley D."/>
            <person name="Daum C."/>
            <person name="Ezra D."/>
            <person name="Gonzalez J."/>
            <person name="Henrissat B."/>
            <person name="Kuo A."/>
            <person name="Liang C."/>
            <person name="Lipzen A."/>
            <person name="Lutzoni F."/>
            <person name="Magnuson J."/>
            <person name="Mondo S."/>
            <person name="Nolan M."/>
            <person name="Ohm R."/>
            <person name="Pangilinan J."/>
            <person name="Park H.-J."/>
            <person name="Ramirez L."/>
            <person name="Alfaro M."/>
            <person name="Sun H."/>
            <person name="Tritt A."/>
            <person name="Yoshinaga Y."/>
            <person name="Zwiers L.-H."/>
            <person name="Turgeon B."/>
            <person name="Goodwin S."/>
            <person name="Spatafora J."/>
            <person name="Crous P."/>
            <person name="Grigoriev I."/>
        </authorList>
    </citation>
    <scope>NUCLEOTIDE SEQUENCE</scope>
    <source>
        <strain evidence="6">ATCC 74209</strain>
    </source>
</reference>
<protein>
    <recommendedName>
        <fullName evidence="3">Ribosome biogenesis protein SLX9</fullName>
    </recommendedName>
</protein>